<dbReference type="Gene3D" id="3.40.50.300">
    <property type="entry name" value="P-loop containing nucleotide triphosphate hydrolases"/>
    <property type="match status" value="1"/>
</dbReference>
<comment type="similarity">
    <text evidence="1">Belongs to the ABC transporter superfamily.</text>
</comment>
<comment type="caution">
    <text evidence="6">The sequence shown here is derived from an EMBL/GenBank/DDBJ whole genome shotgun (WGS) entry which is preliminary data.</text>
</comment>
<dbReference type="STRING" id="908337.HMPREF9257_0377"/>
<dbReference type="PROSITE" id="PS50893">
    <property type="entry name" value="ABC_TRANSPORTER_2"/>
    <property type="match status" value="1"/>
</dbReference>
<accession>E4KR78</accession>
<evidence type="ECO:0000313" key="6">
    <source>
        <dbReference type="EMBL" id="EFR30463.1"/>
    </source>
</evidence>
<dbReference type="CDD" id="cd03235">
    <property type="entry name" value="ABC_Metallic_Cations"/>
    <property type="match status" value="1"/>
</dbReference>
<dbReference type="PANTHER" id="PTHR42734:SF5">
    <property type="entry name" value="IRON TRANSPORT SYSTEM ATP-BINDING PROTEIN HI_0361-RELATED"/>
    <property type="match status" value="1"/>
</dbReference>
<dbReference type="eggNOG" id="COG1121">
    <property type="taxonomic scope" value="Bacteria"/>
</dbReference>
<keyword evidence="3" id="KW-0547">Nucleotide-binding</keyword>
<evidence type="ECO:0000256" key="1">
    <source>
        <dbReference type="ARBA" id="ARBA00005417"/>
    </source>
</evidence>
<dbReference type="SUPFAM" id="SSF52540">
    <property type="entry name" value="P-loop containing nucleoside triphosphate hydrolases"/>
    <property type="match status" value="1"/>
</dbReference>
<dbReference type="SMART" id="SM00382">
    <property type="entry name" value="AAA"/>
    <property type="match status" value="1"/>
</dbReference>
<organism evidence="6 7">
    <name type="scientific">Eremococcus coleocola ACS-139-V-Col8</name>
    <dbReference type="NCBI Taxonomy" id="908337"/>
    <lineage>
        <taxon>Bacteria</taxon>
        <taxon>Bacillati</taxon>
        <taxon>Bacillota</taxon>
        <taxon>Bacilli</taxon>
        <taxon>Lactobacillales</taxon>
        <taxon>Aerococcaceae</taxon>
        <taxon>Eremococcus</taxon>
    </lineage>
</organism>
<dbReference type="InterPro" id="IPR050153">
    <property type="entry name" value="Metal_Ion_Import_ABC"/>
</dbReference>
<dbReference type="EMBL" id="AENN01000018">
    <property type="protein sequence ID" value="EFR30463.1"/>
    <property type="molecule type" value="Genomic_DNA"/>
</dbReference>
<protein>
    <submittedName>
        <fullName evidence="6">ABC transporter, ATP-binding protein</fullName>
    </submittedName>
</protein>
<dbReference type="GO" id="GO:0016887">
    <property type="term" value="F:ATP hydrolysis activity"/>
    <property type="evidence" value="ECO:0007669"/>
    <property type="project" value="InterPro"/>
</dbReference>
<keyword evidence="7" id="KW-1185">Reference proteome</keyword>
<keyword evidence="2" id="KW-0813">Transport</keyword>
<dbReference type="OrthoDB" id="9806726at2"/>
<dbReference type="RefSeq" id="WP_006418986.1">
    <property type="nucleotide sequence ID" value="NZ_AENN01000018.1"/>
</dbReference>
<dbReference type="Pfam" id="PF00005">
    <property type="entry name" value="ABC_tran"/>
    <property type="match status" value="1"/>
</dbReference>
<dbReference type="InterPro" id="IPR017871">
    <property type="entry name" value="ABC_transporter-like_CS"/>
</dbReference>
<dbReference type="Proteomes" id="UP000005990">
    <property type="component" value="Unassembled WGS sequence"/>
</dbReference>
<dbReference type="InterPro" id="IPR003593">
    <property type="entry name" value="AAA+_ATPase"/>
</dbReference>
<gene>
    <name evidence="6" type="ORF">HMPREF9257_0377</name>
</gene>
<dbReference type="InterPro" id="IPR003439">
    <property type="entry name" value="ABC_transporter-like_ATP-bd"/>
</dbReference>
<feature type="domain" description="ABC transporter" evidence="5">
    <location>
        <begin position="5"/>
        <end position="235"/>
    </location>
</feature>
<proteinExistence type="inferred from homology"/>
<evidence type="ECO:0000256" key="3">
    <source>
        <dbReference type="ARBA" id="ARBA00022741"/>
    </source>
</evidence>
<reference evidence="6 7" key="1">
    <citation type="submission" date="2010-10" db="EMBL/GenBank/DDBJ databases">
        <authorList>
            <person name="Durkin A.S."/>
            <person name="Madupu R."/>
            <person name="Torralba M."/>
            <person name="Gillis M."/>
            <person name="Methe B."/>
            <person name="Sutton G."/>
            <person name="Nelson K.E."/>
        </authorList>
    </citation>
    <scope>NUCLEOTIDE SEQUENCE [LARGE SCALE GENOMIC DNA]</scope>
    <source>
        <strain evidence="6 7">ACS-139-V-Col8</strain>
    </source>
</reference>
<dbReference type="InterPro" id="IPR027417">
    <property type="entry name" value="P-loop_NTPase"/>
</dbReference>
<evidence type="ECO:0000313" key="7">
    <source>
        <dbReference type="Proteomes" id="UP000005990"/>
    </source>
</evidence>
<evidence type="ECO:0000259" key="5">
    <source>
        <dbReference type="PROSITE" id="PS50893"/>
    </source>
</evidence>
<dbReference type="PANTHER" id="PTHR42734">
    <property type="entry name" value="METAL TRANSPORT SYSTEM ATP-BINDING PROTEIN TM_0124-RELATED"/>
    <property type="match status" value="1"/>
</dbReference>
<evidence type="ECO:0000256" key="4">
    <source>
        <dbReference type="ARBA" id="ARBA00022840"/>
    </source>
</evidence>
<dbReference type="GO" id="GO:0005524">
    <property type="term" value="F:ATP binding"/>
    <property type="evidence" value="ECO:0007669"/>
    <property type="project" value="UniProtKB-KW"/>
</dbReference>
<evidence type="ECO:0000256" key="2">
    <source>
        <dbReference type="ARBA" id="ARBA00022448"/>
    </source>
</evidence>
<sequence>MDKLLEVHDLSVTYQNVTALDHVQLDLPQGHRIAVIGPNGAGKSTLMQASLGLIKSQGQVKLLGQPVDQVRQQIAYVPQRANVNWYFPVTVEEVVLMGISSKRWGFRRISKEARARAYAALETMQLIDLKNRQINQLSGGQKQRVFLARAIAQDAQAYFLDEPLAGVDQNSEKIIIDQIKAFQAQGKSSVTVHHQLETLKEYFDYVVLVNKKIVGAGPLEQVLNQDIINLTYTGTNNLGLEG</sequence>
<dbReference type="AlphaFoldDB" id="E4KR78"/>
<dbReference type="PROSITE" id="PS00211">
    <property type="entry name" value="ABC_TRANSPORTER_1"/>
    <property type="match status" value="1"/>
</dbReference>
<name>E4KR78_9LACT</name>
<keyword evidence="4 6" id="KW-0067">ATP-binding</keyword>